<protein>
    <submittedName>
        <fullName evidence="3">ADP-ribose pyrophosphatase</fullName>
    </submittedName>
</protein>
<keyword evidence="4" id="KW-1185">Reference proteome</keyword>
<dbReference type="Gene3D" id="3.90.79.10">
    <property type="entry name" value="Nucleoside Triphosphate Pyrophosphohydrolase"/>
    <property type="match status" value="1"/>
</dbReference>
<dbReference type="GO" id="GO:0047631">
    <property type="term" value="F:ADP-ribose diphosphatase activity"/>
    <property type="evidence" value="ECO:0007669"/>
    <property type="project" value="TreeGrafter"/>
</dbReference>
<dbReference type="AlphaFoldDB" id="A0A9P0W058"/>
<dbReference type="GO" id="GO:0006753">
    <property type="term" value="P:nucleoside phosphate metabolic process"/>
    <property type="evidence" value="ECO:0007669"/>
    <property type="project" value="TreeGrafter"/>
</dbReference>
<comment type="caution">
    <text evidence="3">The sequence shown here is derived from an EMBL/GenBank/DDBJ whole genome shotgun (WGS) entry which is preliminary data.</text>
</comment>
<dbReference type="PANTHER" id="PTHR11839:SF26">
    <property type="entry name" value="ADP-RIBOSE DIPHOSPHATASE"/>
    <property type="match status" value="1"/>
</dbReference>
<dbReference type="GO" id="GO:0019693">
    <property type="term" value="P:ribose phosphate metabolic process"/>
    <property type="evidence" value="ECO:0007669"/>
    <property type="project" value="TreeGrafter"/>
</dbReference>
<keyword evidence="1" id="KW-0378">Hydrolase</keyword>
<dbReference type="PROSITE" id="PS00893">
    <property type="entry name" value="NUDIX_BOX"/>
    <property type="match status" value="1"/>
</dbReference>
<gene>
    <name evidence="3" type="ORF">CLIB1423_15S01420</name>
</gene>
<dbReference type="InterPro" id="IPR000086">
    <property type="entry name" value="NUDIX_hydrolase_dom"/>
</dbReference>
<feature type="domain" description="Nudix hydrolase" evidence="2">
    <location>
        <begin position="97"/>
        <end position="246"/>
    </location>
</feature>
<accession>A0A9P0W058</accession>
<evidence type="ECO:0000259" key="2">
    <source>
        <dbReference type="PROSITE" id="PS51462"/>
    </source>
</evidence>
<name>A0A9P0W058_9ASCO</name>
<dbReference type="Proteomes" id="UP000837801">
    <property type="component" value="Unassembled WGS sequence"/>
</dbReference>
<reference evidence="3" key="1">
    <citation type="submission" date="2022-03" db="EMBL/GenBank/DDBJ databases">
        <authorList>
            <person name="Legras J.-L."/>
            <person name="Devillers H."/>
            <person name="Grondin C."/>
        </authorList>
    </citation>
    <scope>NUCLEOTIDE SEQUENCE</scope>
    <source>
        <strain evidence="3">CLIB 1423</strain>
    </source>
</reference>
<proteinExistence type="predicted"/>
<dbReference type="InterPro" id="IPR020084">
    <property type="entry name" value="NUDIX_hydrolase_CS"/>
</dbReference>
<dbReference type="FunFam" id="3.90.79.10:FF:000016">
    <property type="entry name" value="ADP-sugar pyrophosphatase isoform X1"/>
    <property type="match status" value="1"/>
</dbReference>
<dbReference type="SUPFAM" id="SSF55811">
    <property type="entry name" value="Nudix"/>
    <property type="match status" value="1"/>
</dbReference>
<evidence type="ECO:0000313" key="3">
    <source>
        <dbReference type="EMBL" id="CAH2354226.1"/>
    </source>
</evidence>
<dbReference type="EMBL" id="CAKXYY010000015">
    <property type="protein sequence ID" value="CAH2354226.1"/>
    <property type="molecule type" value="Genomic_DNA"/>
</dbReference>
<sequence>MVFLLKHTKSQSVRISLLFKSQRLLPVVPPQSTPITISRKYIHSTMSKGSPYDAKITSVEKLESGKWIQTRKINYTDPTGKSREWEMAVRTTRTETTGIDAVSILAFLKYPGASTNRTEIVLTKQFRPPTGKVVIELPAGLIDPEESVESTATRELYEETGYVGKFIKSSSVDDKIGVFSDPGLTNANMDLAILDVDMSLAENKNPVAKLEDGEFIDVFTVQTDKLLEELKRLAREEGCVVDARLYHLAIGIDLAQ</sequence>
<dbReference type="OrthoDB" id="10249920at2759"/>
<dbReference type="CDD" id="cd18888">
    <property type="entry name" value="NUDIX_ADPRase_Nudt5"/>
    <property type="match status" value="1"/>
</dbReference>
<dbReference type="InterPro" id="IPR015797">
    <property type="entry name" value="NUDIX_hydrolase-like_dom_sf"/>
</dbReference>
<dbReference type="PANTHER" id="PTHR11839">
    <property type="entry name" value="UDP/ADP-SUGAR PYROPHOSPHATASE"/>
    <property type="match status" value="1"/>
</dbReference>
<evidence type="ECO:0000313" key="4">
    <source>
        <dbReference type="Proteomes" id="UP000837801"/>
    </source>
</evidence>
<dbReference type="PROSITE" id="PS51462">
    <property type="entry name" value="NUDIX"/>
    <property type="match status" value="1"/>
</dbReference>
<dbReference type="GO" id="GO:0005634">
    <property type="term" value="C:nucleus"/>
    <property type="evidence" value="ECO:0007669"/>
    <property type="project" value="TreeGrafter"/>
</dbReference>
<organism evidence="3 4">
    <name type="scientific">[Candida] railenensis</name>
    <dbReference type="NCBI Taxonomy" id="45579"/>
    <lineage>
        <taxon>Eukaryota</taxon>
        <taxon>Fungi</taxon>
        <taxon>Dikarya</taxon>
        <taxon>Ascomycota</taxon>
        <taxon>Saccharomycotina</taxon>
        <taxon>Pichiomycetes</taxon>
        <taxon>Debaryomycetaceae</taxon>
        <taxon>Kurtzmaniella</taxon>
    </lineage>
</organism>
<evidence type="ECO:0000256" key="1">
    <source>
        <dbReference type="ARBA" id="ARBA00022801"/>
    </source>
</evidence>
<dbReference type="Pfam" id="PF00293">
    <property type="entry name" value="NUDIX"/>
    <property type="match status" value="1"/>
</dbReference>